<organism evidence="2 3">
    <name type="scientific">Lactobacillus paragasseri JV-V03</name>
    <dbReference type="NCBI Taxonomy" id="525326"/>
    <lineage>
        <taxon>Bacteria</taxon>
        <taxon>Bacillati</taxon>
        <taxon>Bacillota</taxon>
        <taxon>Bacilli</taxon>
        <taxon>Lactobacillales</taxon>
        <taxon>Lactobacillaceae</taxon>
        <taxon>Lactobacillus</taxon>
    </lineage>
</organism>
<name>A0AA86ZVJ6_9LACO</name>
<proteinExistence type="predicted"/>
<evidence type="ECO:0000313" key="2">
    <source>
        <dbReference type="EMBL" id="EFJ69845.1"/>
    </source>
</evidence>
<dbReference type="GO" id="GO:0005524">
    <property type="term" value="F:ATP binding"/>
    <property type="evidence" value="ECO:0007669"/>
    <property type="project" value="InterPro"/>
</dbReference>
<dbReference type="GO" id="GO:0016787">
    <property type="term" value="F:hydrolase activity"/>
    <property type="evidence" value="ECO:0007669"/>
    <property type="project" value="InterPro"/>
</dbReference>
<dbReference type="InterPro" id="IPR006935">
    <property type="entry name" value="Helicase/UvrB_N"/>
</dbReference>
<dbReference type="Gene3D" id="3.40.50.300">
    <property type="entry name" value="P-loop containing nucleotide triphosphate hydrolases"/>
    <property type="match status" value="1"/>
</dbReference>
<dbReference type="Proteomes" id="UP000003672">
    <property type="component" value="Unassembled WGS sequence"/>
</dbReference>
<dbReference type="EMBL" id="ACGO02000001">
    <property type="protein sequence ID" value="EFJ69845.1"/>
    <property type="molecule type" value="Genomic_DNA"/>
</dbReference>
<reference evidence="2 3" key="1">
    <citation type="submission" date="2010-06" db="EMBL/GenBank/DDBJ databases">
        <authorList>
            <person name="Muzny D."/>
            <person name="Qin X."/>
            <person name="Buhay C."/>
            <person name="Dugan-Rocha S."/>
            <person name="Ding Y."/>
            <person name="Chen G."/>
            <person name="Hawes A."/>
            <person name="Holder M."/>
            <person name="Jhangiani S."/>
            <person name="Johnson A."/>
            <person name="Khan Z."/>
            <person name="Li Z."/>
            <person name="Liu W."/>
            <person name="Liu X."/>
            <person name="Perez L."/>
            <person name="Shen H."/>
            <person name="Wang Q."/>
            <person name="Watt J."/>
            <person name="Xi L."/>
            <person name="Xin Y."/>
            <person name="Zhou J."/>
            <person name="Deng J."/>
            <person name="Jiang H."/>
            <person name="Liu Y."/>
            <person name="Qu J."/>
            <person name="Song X.-Z."/>
            <person name="Zhang L."/>
            <person name="Villasana D."/>
            <person name="Johnson A."/>
            <person name="Liu J."/>
            <person name="Liyanage D."/>
            <person name="Lorensuhewa L."/>
            <person name="Robinson T."/>
            <person name="Song A."/>
            <person name="Song B.-B."/>
            <person name="Dinh H."/>
            <person name="Thornton R."/>
            <person name="Coyle M."/>
            <person name="Francisco L."/>
            <person name="Jackson L."/>
            <person name="Javaid M."/>
            <person name="Korchina V."/>
            <person name="Kovar C."/>
            <person name="Mata R."/>
            <person name="Mathew T."/>
            <person name="Ngo R."/>
            <person name="Nguyen L."/>
            <person name="Nguyen N."/>
            <person name="Okwuonu G."/>
            <person name="Ongeri F."/>
            <person name="Pham C."/>
            <person name="Simmons D."/>
            <person name="Wilczek-Boney K."/>
            <person name="Hale W."/>
            <person name="Jakkamsetti A."/>
            <person name="Pham P."/>
            <person name="Ruth R."/>
            <person name="San Lucas F."/>
            <person name="Warren J."/>
            <person name="Zhang J."/>
            <person name="Zhao Z."/>
            <person name="Zhou C."/>
            <person name="Zhu D."/>
            <person name="Lee S."/>
            <person name="Bess C."/>
            <person name="Blankenburg K."/>
            <person name="Forbes L."/>
            <person name="Fu Q."/>
            <person name="Gubbala S."/>
            <person name="Hirani K."/>
            <person name="Jayaseelan J.C."/>
            <person name="Lara F."/>
            <person name="Munidasa M."/>
            <person name="Palculict T."/>
            <person name="Patil S."/>
            <person name="Pu L.-L."/>
            <person name="Saada N."/>
            <person name="Tang L."/>
            <person name="Weissenberger G."/>
            <person name="Zhu Y."/>
            <person name="Hemphill L."/>
            <person name="Shang Y."/>
            <person name="Youmans B."/>
            <person name="Ayvaz T."/>
            <person name="Ross M."/>
            <person name="Santibanez J."/>
            <person name="Aqrawi P."/>
            <person name="Gross S."/>
            <person name="Joshi V."/>
            <person name="Fowler G."/>
            <person name="Nazareth L."/>
            <person name="Reid J."/>
            <person name="Worley K."/>
            <person name="Petrosino J."/>
            <person name="Highlander S."/>
            <person name="Gibbs R."/>
        </authorList>
    </citation>
    <scope>NUCLEOTIDE SEQUENCE [LARGE SCALE GENOMIC DNA]</scope>
    <source>
        <strain evidence="2 3">JV-V03</strain>
    </source>
</reference>
<protein>
    <recommendedName>
        <fullName evidence="1">Helicase/UvrB N-terminal domain-containing protein</fullName>
    </recommendedName>
</protein>
<gene>
    <name evidence="2" type="ORF">HMPREF0514_10289</name>
</gene>
<accession>A0AA86ZVJ6</accession>
<sequence length="41" mass="4757">MYELRPYQTDLINKIIDSMKKKHRVIIVQSPPRTGKTVSNG</sequence>
<evidence type="ECO:0000313" key="3">
    <source>
        <dbReference type="Proteomes" id="UP000003672"/>
    </source>
</evidence>
<comment type="caution">
    <text evidence="2">The sequence shown here is derived from an EMBL/GenBank/DDBJ whole genome shotgun (WGS) entry which is preliminary data.</text>
</comment>
<dbReference type="SUPFAM" id="SSF52540">
    <property type="entry name" value="P-loop containing nucleoside triphosphate hydrolases"/>
    <property type="match status" value="1"/>
</dbReference>
<dbReference type="InterPro" id="IPR027417">
    <property type="entry name" value="P-loop_NTPase"/>
</dbReference>
<dbReference type="GO" id="GO:0003677">
    <property type="term" value="F:DNA binding"/>
    <property type="evidence" value="ECO:0007669"/>
    <property type="project" value="InterPro"/>
</dbReference>
<dbReference type="RefSeq" id="WP_003648502.1">
    <property type="nucleotide sequence ID" value="NZ_CP040500.1"/>
</dbReference>
<feature type="domain" description="Helicase/UvrB N-terminal" evidence="1">
    <location>
        <begin position="2"/>
        <end position="38"/>
    </location>
</feature>
<evidence type="ECO:0000259" key="1">
    <source>
        <dbReference type="Pfam" id="PF04851"/>
    </source>
</evidence>
<dbReference type="AlphaFoldDB" id="A0AA86ZVJ6"/>
<dbReference type="Pfam" id="PF04851">
    <property type="entry name" value="ResIII"/>
    <property type="match status" value="1"/>
</dbReference>